<evidence type="ECO:0000313" key="6">
    <source>
        <dbReference type="EMBL" id="TCT08552.1"/>
    </source>
</evidence>
<dbReference type="InterPro" id="IPR023212">
    <property type="entry name" value="Hsp33_helix_hairpin_bin_dom_sf"/>
</dbReference>
<dbReference type="PANTHER" id="PTHR30111:SF1">
    <property type="entry name" value="33 KDA CHAPERONIN"/>
    <property type="match status" value="1"/>
</dbReference>
<protein>
    <submittedName>
        <fullName evidence="6">Molecular chaperone Hsp33</fullName>
    </submittedName>
</protein>
<evidence type="ECO:0000256" key="1">
    <source>
        <dbReference type="ARBA" id="ARBA00022490"/>
    </source>
</evidence>
<reference evidence="6 7" key="1">
    <citation type="submission" date="2019-03" db="EMBL/GenBank/DDBJ databases">
        <title>Genomic Encyclopedia of Type Strains, Phase IV (KMG-IV): sequencing the most valuable type-strain genomes for metagenomic binning, comparative biology and taxonomic classification.</title>
        <authorList>
            <person name="Goeker M."/>
        </authorList>
    </citation>
    <scope>NUCLEOTIDE SEQUENCE [LARGE SCALE GENOMIC DNA]</scope>
    <source>
        <strain evidence="6 7">DSM 24591</strain>
    </source>
</reference>
<dbReference type="GO" id="GO:0042026">
    <property type="term" value="P:protein refolding"/>
    <property type="evidence" value="ECO:0007669"/>
    <property type="project" value="TreeGrafter"/>
</dbReference>
<keyword evidence="3" id="KW-1015">Disulfide bond</keyword>
<dbReference type="SUPFAM" id="SSF64397">
    <property type="entry name" value="Hsp33 domain"/>
    <property type="match status" value="1"/>
</dbReference>
<proteinExistence type="predicted"/>
<evidence type="ECO:0000313" key="7">
    <source>
        <dbReference type="Proteomes" id="UP000295525"/>
    </source>
</evidence>
<dbReference type="CDD" id="cd00498">
    <property type="entry name" value="Hsp33"/>
    <property type="match status" value="1"/>
</dbReference>
<dbReference type="GO" id="GO:0051082">
    <property type="term" value="F:unfolded protein binding"/>
    <property type="evidence" value="ECO:0007669"/>
    <property type="project" value="InterPro"/>
</dbReference>
<dbReference type="InterPro" id="IPR000397">
    <property type="entry name" value="Heat_shock_Hsp33"/>
</dbReference>
<dbReference type="PANTHER" id="PTHR30111">
    <property type="entry name" value="33 KDA CHAPERONIN"/>
    <property type="match status" value="1"/>
</dbReference>
<keyword evidence="4" id="KW-0143">Chaperone</keyword>
<dbReference type="OrthoDB" id="9793753at2"/>
<dbReference type="EMBL" id="SMAJ01000005">
    <property type="protein sequence ID" value="TCT08552.1"/>
    <property type="molecule type" value="Genomic_DNA"/>
</dbReference>
<dbReference type="GO" id="GO:0044183">
    <property type="term" value="F:protein folding chaperone"/>
    <property type="evidence" value="ECO:0007669"/>
    <property type="project" value="TreeGrafter"/>
</dbReference>
<dbReference type="AlphaFoldDB" id="A0A4R3M668"/>
<evidence type="ECO:0000256" key="2">
    <source>
        <dbReference type="ARBA" id="ARBA00022833"/>
    </source>
</evidence>
<name>A0A4R3M668_9BURK</name>
<dbReference type="InterPro" id="IPR016154">
    <property type="entry name" value="Heat_shock_Hsp33_C"/>
</dbReference>
<dbReference type="PIRSF" id="PIRSF005261">
    <property type="entry name" value="Heat_shock_Hsp33"/>
    <property type="match status" value="1"/>
</dbReference>
<keyword evidence="5" id="KW-0676">Redox-active center</keyword>
<dbReference type="Gene3D" id="3.55.30.10">
    <property type="entry name" value="Hsp33 domain"/>
    <property type="match status" value="1"/>
</dbReference>
<sequence length="309" mass="33871">MTDQLKKYLFEDHSARAQAVKLNHAWQTGMAHQSYPECVQQLLGELVAAAVLLAGNIKFDGSLVLQLQGDGPVALIVVECSADLAIRATASLREGVPIPSIPTLQSLLNAHGQGRFIVMLDPGRDQPHAQPPYQGVVPLEGQTVAEVLELYMRHSEQLDTRLWLAANADQCAGLLMQRLPDHGGISIGASAEEHESAWERARHLAGTLKTHELLALDTDTLIHRLFSEETLIAFEPQNVRWHCPCTHARVADMLRMLGRSEIESILSEQGHVDIACNFCGKPYRFDAIDCAGLFIEAANVSPDDAKSVH</sequence>
<keyword evidence="2" id="KW-0862">Zinc</keyword>
<organism evidence="6 7">
    <name type="scientific">Paralcaligenes ureilyticus</name>
    <dbReference type="NCBI Taxonomy" id="627131"/>
    <lineage>
        <taxon>Bacteria</taxon>
        <taxon>Pseudomonadati</taxon>
        <taxon>Pseudomonadota</taxon>
        <taxon>Betaproteobacteria</taxon>
        <taxon>Burkholderiales</taxon>
        <taxon>Alcaligenaceae</taxon>
        <taxon>Paralcaligenes</taxon>
    </lineage>
</organism>
<dbReference type="Pfam" id="PF01430">
    <property type="entry name" value="HSP33"/>
    <property type="match status" value="1"/>
</dbReference>
<dbReference type="RefSeq" id="WP_132581639.1">
    <property type="nucleotide sequence ID" value="NZ_SMAJ01000005.1"/>
</dbReference>
<keyword evidence="1" id="KW-0963">Cytoplasm</keyword>
<dbReference type="Proteomes" id="UP000295525">
    <property type="component" value="Unassembled WGS sequence"/>
</dbReference>
<dbReference type="SUPFAM" id="SSF118352">
    <property type="entry name" value="HSP33 redox switch-like"/>
    <property type="match status" value="1"/>
</dbReference>
<keyword evidence="7" id="KW-1185">Reference proteome</keyword>
<evidence type="ECO:0000256" key="4">
    <source>
        <dbReference type="ARBA" id="ARBA00023186"/>
    </source>
</evidence>
<evidence type="ECO:0000256" key="3">
    <source>
        <dbReference type="ARBA" id="ARBA00023157"/>
    </source>
</evidence>
<dbReference type="InterPro" id="IPR016153">
    <property type="entry name" value="Heat_shock_Hsp33_N"/>
</dbReference>
<evidence type="ECO:0000256" key="5">
    <source>
        <dbReference type="ARBA" id="ARBA00023284"/>
    </source>
</evidence>
<dbReference type="GO" id="GO:0005737">
    <property type="term" value="C:cytoplasm"/>
    <property type="evidence" value="ECO:0007669"/>
    <property type="project" value="InterPro"/>
</dbReference>
<gene>
    <name evidence="6" type="ORF">EDC26_105103</name>
</gene>
<dbReference type="Gene3D" id="1.10.287.480">
    <property type="entry name" value="helix hairpin bin"/>
    <property type="match status" value="1"/>
</dbReference>
<dbReference type="Gene3D" id="3.90.1280.10">
    <property type="entry name" value="HSP33 redox switch-like"/>
    <property type="match status" value="1"/>
</dbReference>
<comment type="caution">
    <text evidence="6">The sequence shown here is derived from an EMBL/GenBank/DDBJ whole genome shotgun (WGS) entry which is preliminary data.</text>
</comment>
<accession>A0A4R3M668</accession>